<name>A0A7G9SR07_9GAMM</name>
<dbReference type="AlphaFoldDB" id="A0A7G9SR07"/>
<dbReference type="PANTHER" id="PTHR35603:SF2">
    <property type="entry name" value="OUTER MEMBRANE LIPOPROTEIN"/>
    <property type="match status" value="1"/>
</dbReference>
<evidence type="ECO:0000256" key="2">
    <source>
        <dbReference type="ARBA" id="ARBA00023136"/>
    </source>
</evidence>
<dbReference type="EMBL" id="CP060719">
    <property type="protein sequence ID" value="QNN70282.1"/>
    <property type="molecule type" value="Genomic_DNA"/>
</dbReference>
<dbReference type="RefSeq" id="WP_187552798.1">
    <property type="nucleotide sequence ID" value="NZ_BMZL01000001.1"/>
</dbReference>
<evidence type="ECO:0000256" key="3">
    <source>
        <dbReference type="SAM" id="SignalP"/>
    </source>
</evidence>
<dbReference type="Proteomes" id="UP000515804">
    <property type="component" value="Chromosome"/>
</dbReference>
<organism evidence="5 6">
    <name type="scientific">Thermomonas carbonis</name>
    <dbReference type="NCBI Taxonomy" id="1463158"/>
    <lineage>
        <taxon>Bacteria</taxon>
        <taxon>Pseudomonadati</taxon>
        <taxon>Pseudomonadota</taxon>
        <taxon>Gammaproteobacteria</taxon>
        <taxon>Lysobacterales</taxon>
        <taxon>Lysobacteraceae</taxon>
        <taxon>Thermomonas</taxon>
    </lineage>
</organism>
<evidence type="ECO:0000256" key="1">
    <source>
        <dbReference type="ARBA" id="ARBA00004370"/>
    </source>
</evidence>
<proteinExistence type="predicted"/>
<evidence type="ECO:0000313" key="6">
    <source>
        <dbReference type="Proteomes" id="UP000515804"/>
    </source>
</evidence>
<keyword evidence="3" id="KW-0732">Signal</keyword>
<dbReference type="InterPro" id="IPR051407">
    <property type="entry name" value="Bact_OM_lipoprot/Surf_antigen"/>
</dbReference>
<feature type="chain" id="PRO_5028857423" evidence="3">
    <location>
        <begin position="23"/>
        <end position="241"/>
    </location>
</feature>
<feature type="domain" description="Glycine zipper 2TM" evidence="4">
    <location>
        <begin position="124"/>
        <end position="163"/>
    </location>
</feature>
<evidence type="ECO:0000259" key="4">
    <source>
        <dbReference type="Pfam" id="PF05433"/>
    </source>
</evidence>
<gene>
    <name evidence="5" type="ORF">H9L16_01145</name>
</gene>
<dbReference type="KEGG" id="tcn:H9L16_01145"/>
<dbReference type="InterPro" id="IPR008816">
    <property type="entry name" value="Gly_zipper_2TM_dom"/>
</dbReference>
<sequence length="241" mass="26565">MKRLSSALLAVGLIVASTTAFAQSGYDNRYGNDRYQSQGEGYYDYARVVRVDPALDGDYRGYDDDRTSGYYGNGGQRCYETTTAGRYERDGGYQDGYRNDGYYDNYGRSRSGYGYGNEGGRNVATIVGGIAGAVLGSKMGGGSGTYATTAIGSMVGGMAGRQIYDQTQQNRYVRPASVRVCDPEPVRSNGYGSYNDGYDSYRTGNATAYDVTYEYNGRRYTRRMDYHPGERVRVRVDVSPQ</sequence>
<keyword evidence="6" id="KW-1185">Reference proteome</keyword>
<evidence type="ECO:0000313" key="5">
    <source>
        <dbReference type="EMBL" id="QNN70282.1"/>
    </source>
</evidence>
<dbReference type="GO" id="GO:0019867">
    <property type="term" value="C:outer membrane"/>
    <property type="evidence" value="ECO:0007669"/>
    <property type="project" value="InterPro"/>
</dbReference>
<protein>
    <submittedName>
        <fullName evidence="5">Glycine zipper 2TM domain-containing protein</fullName>
    </submittedName>
</protein>
<dbReference type="Pfam" id="PF05433">
    <property type="entry name" value="Rick_17kDa_Anti"/>
    <property type="match status" value="1"/>
</dbReference>
<comment type="subcellular location">
    <subcellularLocation>
        <location evidence="1">Membrane</location>
    </subcellularLocation>
</comment>
<keyword evidence="2" id="KW-0472">Membrane</keyword>
<accession>A0A7G9SR07</accession>
<reference evidence="5 6" key="1">
    <citation type="submission" date="2020-08" db="EMBL/GenBank/DDBJ databases">
        <title>Genome sequence of Thermomonas carbonis KCTC 42013T.</title>
        <authorList>
            <person name="Hyun D.-W."/>
            <person name="Bae J.-W."/>
        </authorList>
    </citation>
    <scope>NUCLEOTIDE SEQUENCE [LARGE SCALE GENOMIC DNA]</scope>
    <source>
        <strain evidence="5 6">KCTC 42013</strain>
    </source>
</reference>
<dbReference type="PANTHER" id="PTHR35603">
    <property type="match status" value="1"/>
</dbReference>
<feature type="signal peptide" evidence="3">
    <location>
        <begin position="1"/>
        <end position="22"/>
    </location>
</feature>